<comment type="caution">
    <text evidence="3">The sequence shown here is derived from an EMBL/GenBank/DDBJ whole genome shotgun (WGS) entry which is preliminary data.</text>
</comment>
<dbReference type="InterPro" id="IPR036514">
    <property type="entry name" value="SGNH_hydro_sf"/>
</dbReference>
<dbReference type="RefSeq" id="WP_235969604.1">
    <property type="nucleotide sequence ID" value="NZ_BJTG01000005.1"/>
</dbReference>
<evidence type="ECO:0000256" key="1">
    <source>
        <dbReference type="SAM" id="MobiDB-lite"/>
    </source>
</evidence>
<reference evidence="4" key="1">
    <citation type="journal article" date="2020" name="Appl. Environ. Microbiol.">
        <title>Diazotrophic Anaeromyxobacter Isolates from Soils.</title>
        <authorList>
            <person name="Masuda Y."/>
            <person name="Yamanaka H."/>
            <person name="Xu Z.X."/>
            <person name="Shiratori Y."/>
            <person name="Aono T."/>
            <person name="Amachi S."/>
            <person name="Senoo K."/>
            <person name="Itoh H."/>
        </authorList>
    </citation>
    <scope>NUCLEOTIDE SEQUENCE [LARGE SCALE GENOMIC DNA]</scope>
    <source>
        <strain evidence="4">R267</strain>
    </source>
</reference>
<feature type="domain" description="SGNH hydrolase-type esterase" evidence="2">
    <location>
        <begin position="222"/>
        <end position="378"/>
    </location>
</feature>
<dbReference type="SUPFAM" id="SSF52266">
    <property type="entry name" value="SGNH hydrolase"/>
    <property type="match status" value="1"/>
</dbReference>
<organism evidence="3 4">
    <name type="scientific">Anaeromyxobacter diazotrophicus</name>
    <dbReference type="NCBI Taxonomy" id="2590199"/>
    <lineage>
        <taxon>Bacteria</taxon>
        <taxon>Pseudomonadati</taxon>
        <taxon>Myxococcota</taxon>
        <taxon>Myxococcia</taxon>
        <taxon>Myxococcales</taxon>
        <taxon>Cystobacterineae</taxon>
        <taxon>Anaeromyxobacteraceae</taxon>
        <taxon>Anaeromyxobacter</taxon>
    </lineage>
</organism>
<dbReference type="InterPro" id="IPR013830">
    <property type="entry name" value="SGNH_hydro"/>
</dbReference>
<feature type="region of interest" description="Disordered" evidence="1">
    <location>
        <begin position="1"/>
        <end position="21"/>
    </location>
</feature>
<gene>
    <name evidence="3" type="ORF">AMYX_25380</name>
</gene>
<evidence type="ECO:0000313" key="3">
    <source>
        <dbReference type="EMBL" id="GEJ57797.1"/>
    </source>
</evidence>
<evidence type="ECO:0000259" key="2">
    <source>
        <dbReference type="Pfam" id="PF13472"/>
    </source>
</evidence>
<protein>
    <recommendedName>
        <fullName evidence="2">SGNH hydrolase-type esterase domain-containing protein</fullName>
    </recommendedName>
</protein>
<keyword evidence="4" id="KW-1185">Reference proteome</keyword>
<dbReference type="EMBL" id="BJTG01000005">
    <property type="protein sequence ID" value="GEJ57797.1"/>
    <property type="molecule type" value="Genomic_DNA"/>
</dbReference>
<sequence>MRPALSTGRGGQVLRPRPPAAPRRARSLAALALGLALAAAVGAWAGRLPPYAPPPPPDRFGGPLAPAPLVSRGRRVASRPPGGEVLVDGRYRTSAVWCGGHPTPAAPAWVAIEVGGGHDRLLLSFTSSGNHDWRDQVNGAPADYRIETSADSRDGADGHWRTAVSVTGNPVRARAHALDFHHQRWVRLVVTRLPEPMNPWGLFLDEIDVHDLSRGGTDGWVFLGDSITSTVFDRAPAHQPSFAEAVAARHPGYFPAMVSAGQGSLHHRDAPRLVDEVLALLPEARVVVLGFGSNDGDPAAFRADLVEAIRRVRAAGRIAIVPRIPFRPGSPVDYPARLNAVVDEVTATLGLLPGPDLYAWFRDHPEQLADGLHPDDRGAVEMSRLWAEAVAPLYPPAGAVAAR</sequence>
<evidence type="ECO:0000313" key="4">
    <source>
        <dbReference type="Proteomes" id="UP000503640"/>
    </source>
</evidence>
<accession>A0A7I9VPB8</accession>
<proteinExistence type="predicted"/>
<dbReference type="AlphaFoldDB" id="A0A7I9VPB8"/>
<dbReference type="Gene3D" id="2.60.120.260">
    <property type="entry name" value="Galactose-binding domain-like"/>
    <property type="match status" value="1"/>
</dbReference>
<dbReference type="GO" id="GO:0016788">
    <property type="term" value="F:hydrolase activity, acting on ester bonds"/>
    <property type="evidence" value="ECO:0007669"/>
    <property type="project" value="UniProtKB-ARBA"/>
</dbReference>
<name>A0A7I9VPB8_9BACT</name>
<dbReference type="Gene3D" id="3.40.50.1110">
    <property type="entry name" value="SGNH hydrolase"/>
    <property type="match status" value="1"/>
</dbReference>
<dbReference type="Proteomes" id="UP000503640">
    <property type="component" value="Unassembled WGS sequence"/>
</dbReference>
<dbReference type="Pfam" id="PF13472">
    <property type="entry name" value="Lipase_GDSL_2"/>
    <property type="match status" value="1"/>
</dbReference>